<evidence type="ECO:0000313" key="2">
    <source>
        <dbReference type="EMBL" id="GAI46988.1"/>
    </source>
</evidence>
<evidence type="ECO:0000256" key="1">
    <source>
        <dbReference type="SAM" id="Phobius"/>
    </source>
</evidence>
<reference evidence="2" key="1">
    <citation type="journal article" date="2014" name="Front. Microbiol.">
        <title>High frequency of phylogenetically diverse reductive dehalogenase-homologous genes in deep subseafloor sedimentary metagenomes.</title>
        <authorList>
            <person name="Kawai M."/>
            <person name="Futagami T."/>
            <person name="Toyoda A."/>
            <person name="Takaki Y."/>
            <person name="Nishi S."/>
            <person name="Hori S."/>
            <person name="Arai W."/>
            <person name="Tsubouchi T."/>
            <person name="Morono Y."/>
            <person name="Uchiyama I."/>
            <person name="Ito T."/>
            <person name="Fujiyama A."/>
            <person name="Inagaki F."/>
            <person name="Takami H."/>
        </authorList>
    </citation>
    <scope>NUCLEOTIDE SEQUENCE</scope>
    <source>
        <strain evidence="2">Expedition CK06-06</strain>
    </source>
</reference>
<name>X1NTS2_9ZZZZ</name>
<keyword evidence="1" id="KW-1133">Transmembrane helix</keyword>
<dbReference type="AlphaFoldDB" id="X1NTS2"/>
<protein>
    <submittedName>
        <fullName evidence="2">Uncharacterized protein</fullName>
    </submittedName>
</protein>
<comment type="caution">
    <text evidence="2">The sequence shown here is derived from an EMBL/GenBank/DDBJ whole genome shotgun (WGS) entry which is preliminary data.</text>
</comment>
<accession>X1NTS2</accession>
<feature type="transmembrane region" description="Helical" evidence="1">
    <location>
        <begin position="24"/>
        <end position="42"/>
    </location>
</feature>
<keyword evidence="1" id="KW-0812">Transmembrane</keyword>
<organism evidence="2">
    <name type="scientific">marine sediment metagenome</name>
    <dbReference type="NCBI Taxonomy" id="412755"/>
    <lineage>
        <taxon>unclassified sequences</taxon>
        <taxon>metagenomes</taxon>
        <taxon>ecological metagenomes</taxon>
    </lineage>
</organism>
<proteinExistence type="predicted"/>
<gene>
    <name evidence="2" type="ORF">S06H3_62169</name>
</gene>
<sequence>MVFWIGILVGATFAWFAIKLRFYQTWALVFNIIISIYLAVYLRPVIANISVVGDTPYSNALTM</sequence>
<keyword evidence="1" id="KW-0472">Membrane</keyword>
<dbReference type="EMBL" id="BARV01040916">
    <property type="protein sequence ID" value="GAI46988.1"/>
    <property type="molecule type" value="Genomic_DNA"/>
</dbReference>
<feature type="non-terminal residue" evidence="2">
    <location>
        <position position="63"/>
    </location>
</feature>